<reference evidence="2" key="1">
    <citation type="submission" date="2023-07" db="EMBL/GenBank/DDBJ databases">
        <authorList>
            <person name="Stuckert A."/>
        </authorList>
    </citation>
    <scope>NUCLEOTIDE SEQUENCE</scope>
</reference>
<organism evidence="2 3">
    <name type="scientific">Ranitomeya imitator</name>
    <name type="common">mimic poison frog</name>
    <dbReference type="NCBI Taxonomy" id="111125"/>
    <lineage>
        <taxon>Eukaryota</taxon>
        <taxon>Metazoa</taxon>
        <taxon>Chordata</taxon>
        <taxon>Craniata</taxon>
        <taxon>Vertebrata</taxon>
        <taxon>Euteleostomi</taxon>
        <taxon>Amphibia</taxon>
        <taxon>Batrachia</taxon>
        <taxon>Anura</taxon>
        <taxon>Neobatrachia</taxon>
        <taxon>Hyloidea</taxon>
        <taxon>Dendrobatidae</taxon>
        <taxon>Dendrobatinae</taxon>
        <taxon>Ranitomeya</taxon>
    </lineage>
</organism>
<evidence type="ECO:0000313" key="2">
    <source>
        <dbReference type="EMBL" id="CAJ0930571.1"/>
    </source>
</evidence>
<dbReference type="PANTHER" id="PTHR22442:SF4">
    <property type="entry name" value="PROTEIN FAM169BP"/>
    <property type="match status" value="1"/>
</dbReference>
<keyword evidence="3" id="KW-1185">Reference proteome</keyword>
<evidence type="ECO:0000256" key="1">
    <source>
        <dbReference type="SAM" id="MobiDB-lite"/>
    </source>
</evidence>
<dbReference type="EMBL" id="CAUEEQ010006791">
    <property type="protein sequence ID" value="CAJ0930571.1"/>
    <property type="molecule type" value="Genomic_DNA"/>
</dbReference>
<sequence length="348" mass="39442">MLLLVNPKKRDSVLAVYMNDKWWGVDEVLMSMDPVQQGLKKVQTCGERIVLFVLNCLVCGFVEGGDSEDGVCFLPHSAGELAKIFWHHGEAVAFYTYKNKGNLYNQDVFVSFEQLRDTCNIPRSQFFRYLQLRRAVPVMTSRSHDRDVSRSFSHTILAIGTCRLHGAVTGASPGAGKAAEGSLCGRSSQCYMLPVLDTIYVRKKWRRHGFGIAMLKDFCQTFGQEVALGISSPLSPEMYHVCGRFLADSHKEQDRLWEVDPPGDWSQRANIWFQILLGETPVRASRSTKTLSEPTEGEISTPESQRDTDRGSTVSEDYRNTGYSTPHLGKKRKTRVQRVYERKQRKIC</sequence>
<name>A0ABN9L104_9NEOB</name>
<protein>
    <recommendedName>
        <fullName evidence="4">N-acetyltransferase domain-containing protein</fullName>
    </recommendedName>
</protein>
<proteinExistence type="predicted"/>
<dbReference type="PANTHER" id="PTHR22442">
    <property type="match status" value="1"/>
</dbReference>
<dbReference type="Proteomes" id="UP001176940">
    <property type="component" value="Unassembled WGS sequence"/>
</dbReference>
<evidence type="ECO:0008006" key="4">
    <source>
        <dbReference type="Google" id="ProtNLM"/>
    </source>
</evidence>
<evidence type="ECO:0000313" key="3">
    <source>
        <dbReference type="Proteomes" id="UP001176940"/>
    </source>
</evidence>
<accession>A0ABN9L104</accession>
<dbReference type="InterPro" id="IPR029625">
    <property type="entry name" value="FAM169"/>
</dbReference>
<feature type="region of interest" description="Disordered" evidence="1">
    <location>
        <begin position="284"/>
        <end position="336"/>
    </location>
</feature>
<comment type="caution">
    <text evidence="2">The sequence shown here is derived from an EMBL/GenBank/DDBJ whole genome shotgun (WGS) entry which is preliminary data.</text>
</comment>
<gene>
    <name evidence="2" type="ORF">RIMI_LOCUS4278516</name>
</gene>